<reference evidence="2" key="2">
    <citation type="submission" date="2021-03" db="UniProtKB">
        <authorList>
            <consortium name="EnsemblPlants"/>
        </authorList>
    </citation>
    <scope>IDENTIFICATION</scope>
</reference>
<reference evidence="2" key="1">
    <citation type="submission" date="2018-11" db="EMBL/GenBank/DDBJ databases">
        <authorList>
            <person name="Grassa J C."/>
        </authorList>
    </citation>
    <scope>NUCLEOTIDE SEQUENCE [LARGE SCALE GENOMIC DNA]</scope>
</reference>
<dbReference type="EnsemblPlants" id="novel_model_279_5bd9a17a.1.5bd9b134">
    <property type="protein sequence ID" value="cds.novel_model_279_5bd9a17a.1.5bd9b134"/>
    <property type="gene ID" value="novel_gene_157_5bd9a17a"/>
</dbReference>
<dbReference type="AlphaFoldDB" id="A0A803QY53"/>
<name>A0A803QY53_CANSA</name>
<dbReference type="Proteomes" id="UP000596661">
    <property type="component" value="Chromosome 2"/>
</dbReference>
<accession>A0A803QY53</accession>
<dbReference type="Gramene" id="novel_model_279_5bd9a17a.1.5bd9b134">
    <property type="protein sequence ID" value="cds.novel_model_279_5bd9a17a.1.5bd9b134"/>
    <property type="gene ID" value="novel_gene_157_5bd9a17a"/>
</dbReference>
<keyword evidence="1" id="KW-1133">Transmembrane helix</keyword>
<evidence type="ECO:0000313" key="2">
    <source>
        <dbReference type="EnsemblPlants" id="cds.novel_model_279_5bd9a17a.1.5bd9b134"/>
    </source>
</evidence>
<keyword evidence="3" id="KW-1185">Reference proteome</keyword>
<keyword evidence="1" id="KW-0472">Membrane</keyword>
<organism evidence="2 3">
    <name type="scientific">Cannabis sativa</name>
    <name type="common">Hemp</name>
    <name type="synonym">Marijuana</name>
    <dbReference type="NCBI Taxonomy" id="3483"/>
    <lineage>
        <taxon>Eukaryota</taxon>
        <taxon>Viridiplantae</taxon>
        <taxon>Streptophyta</taxon>
        <taxon>Embryophyta</taxon>
        <taxon>Tracheophyta</taxon>
        <taxon>Spermatophyta</taxon>
        <taxon>Magnoliopsida</taxon>
        <taxon>eudicotyledons</taxon>
        <taxon>Gunneridae</taxon>
        <taxon>Pentapetalae</taxon>
        <taxon>rosids</taxon>
        <taxon>fabids</taxon>
        <taxon>Rosales</taxon>
        <taxon>Cannabaceae</taxon>
        <taxon>Cannabis</taxon>
    </lineage>
</organism>
<keyword evidence="1" id="KW-0812">Transmembrane</keyword>
<feature type="transmembrane region" description="Helical" evidence="1">
    <location>
        <begin position="26"/>
        <end position="46"/>
    </location>
</feature>
<dbReference type="EMBL" id="UZAU01000103">
    <property type="status" value="NOT_ANNOTATED_CDS"/>
    <property type="molecule type" value="Genomic_DNA"/>
</dbReference>
<protein>
    <submittedName>
        <fullName evidence="2">Uncharacterized protein</fullName>
    </submittedName>
</protein>
<evidence type="ECO:0000256" key="1">
    <source>
        <dbReference type="SAM" id="Phobius"/>
    </source>
</evidence>
<evidence type="ECO:0000313" key="3">
    <source>
        <dbReference type="Proteomes" id="UP000596661"/>
    </source>
</evidence>
<sequence>MDSNLKTKLNLPSNYPHRAICNFKKLILYTCVGCCLFDFSLCLFPAPVICTPPPWSPPPDDWVKINCDVNVGSDLMCVMALARDHKESILWVASNILNFSDLSLEKLQLVY</sequence>
<proteinExistence type="predicted"/>